<dbReference type="PANTHER" id="PTHR36836">
    <property type="entry name" value="COLANIC ACID BIOSYNTHESIS PROTEIN WCAK"/>
    <property type="match status" value="1"/>
</dbReference>
<feature type="domain" description="Polysaccharide pyruvyl transferase" evidence="1">
    <location>
        <begin position="35"/>
        <end position="349"/>
    </location>
</feature>
<evidence type="ECO:0000259" key="1">
    <source>
        <dbReference type="Pfam" id="PF04230"/>
    </source>
</evidence>
<dbReference type="Proteomes" id="UP000197065">
    <property type="component" value="Unassembled WGS sequence"/>
</dbReference>
<dbReference type="PANTHER" id="PTHR36836:SF1">
    <property type="entry name" value="COLANIC ACID BIOSYNTHESIS PROTEIN WCAK"/>
    <property type="match status" value="1"/>
</dbReference>
<dbReference type="EMBL" id="FYEH01000012">
    <property type="protein sequence ID" value="SNB75120.1"/>
    <property type="molecule type" value="Genomic_DNA"/>
</dbReference>
<dbReference type="InterPro" id="IPR007345">
    <property type="entry name" value="Polysacch_pyruvyl_Trfase"/>
</dbReference>
<name>A0A212RR82_9PROT</name>
<reference evidence="2 3" key="1">
    <citation type="submission" date="2017-06" db="EMBL/GenBank/DDBJ databases">
        <authorList>
            <person name="Kim H.J."/>
            <person name="Triplett B.A."/>
        </authorList>
    </citation>
    <scope>NUCLEOTIDE SEQUENCE [LARGE SCALE GENOMIC DNA]</scope>
    <source>
        <strain evidence="2 3">B29T1</strain>
    </source>
</reference>
<organism evidence="2 3">
    <name type="scientific">Arboricoccus pini</name>
    <dbReference type="NCBI Taxonomy" id="1963835"/>
    <lineage>
        <taxon>Bacteria</taxon>
        <taxon>Pseudomonadati</taxon>
        <taxon>Pseudomonadota</taxon>
        <taxon>Alphaproteobacteria</taxon>
        <taxon>Geminicoccales</taxon>
        <taxon>Geminicoccaceae</taxon>
        <taxon>Arboricoccus</taxon>
    </lineage>
</organism>
<dbReference type="Pfam" id="PF04230">
    <property type="entry name" value="PS_pyruv_trans"/>
    <property type="match status" value="1"/>
</dbReference>
<gene>
    <name evidence="2" type="ORF">SAMN07250955_11293</name>
</gene>
<dbReference type="GO" id="GO:0016740">
    <property type="term" value="F:transferase activity"/>
    <property type="evidence" value="ECO:0007669"/>
    <property type="project" value="UniProtKB-KW"/>
</dbReference>
<proteinExistence type="predicted"/>
<evidence type="ECO:0000313" key="2">
    <source>
        <dbReference type="EMBL" id="SNB75120.1"/>
    </source>
</evidence>
<protein>
    <submittedName>
        <fullName evidence="2">Polysaccharide pyruvyl transferase family protein WcaK</fullName>
    </submittedName>
</protein>
<accession>A0A212RR82</accession>
<sequence length="421" mass="45356">MRSEEHLASGNARAMPAAPMSRRKIAICGLPYSPNLGDGVISECLAHLVAKLEPGATVVRIDLAGREDFIEREHGRQLFMSVAHRLPAFLRQNLVRAILTIKVKRKLAQRWAEELRGVDAALIGGGQLLDDVDLNFPIKVETMASCLDKLAIPYTIVCVGASRNWSRVGSELFKRALTSPFLRKVTVRDATSMDSLTAQISPDKLPAYGVIPDPAIVANEVYGHRAPGTTSTTIGINVADPINLGYSGSVSEGLTPEAWLSVYEDLVQASSECGLEPVLFTNGAFEDDAYCAKVAAHLKRIGHDVPSTARPTTPAEMAALIAPHRLVISPRLHACIVAEAFGIPSIALGPVRKLEAFYRALEMPLRQLKPDTFKTSGTGEIVAIIKGALAANNDAAMQSGRARVERGITELLDLTRATTKN</sequence>
<keyword evidence="2" id="KW-0808">Transferase</keyword>
<dbReference type="Gene3D" id="3.40.50.2000">
    <property type="entry name" value="Glycogen Phosphorylase B"/>
    <property type="match status" value="1"/>
</dbReference>
<keyword evidence="3" id="KW-1185">Reference proteome</keyword>
<dbReference type="AlphaFoldDB" id="A0A212RR82"/>
<evidence type="ECO:0000313" key="3">
    <source>
        <dbReference type="Proteomes" id="UP000197065"/>
    </source>
</evidence>
<dbReference type="RefSeq" id="WP_088562424.1">
    <property type="nucleotide sequence ID" value="NZ_FYEH01000012.1"/>
</dbReference>
<dbReference type="OrthoDB" id="1814359at2"/>